<dbReference type="InterPro" id="IPR036388">
    <property type="entry name" value="WH-like_DNA-bd_sf"/>
</dbReference>
<evidence type="ECO:0000259" key="4">
    <source>
        <dbReference type="PROSITE" id="PS51118"/>
    </source>
</evidence>
<dbReference type="OrthoDB" id="9797599at2"/>
<organism evidence="5 6">
    <name type="scientific">Aquimarina algiphila</name>
    <dbReference type="NCBI Taxonomy" id="2047982"/>
    <lineage>
        <taxon>Bacteria</taxon>
        <taxon>Pseudomonadati</taxon>
        <taxon>Bacteroidota</taxon>
        <taxon>Flavobacteriia</taxon>
        <taxon>Flavobacteriales</taxon>
        <taxon>Flavobacteriaceae</taxon>
        <taxon>Aquimarina</taxon>
    </lineage>
</organism>
<dbReference type="SUPFAM" id="SSF46785">
    <property type="entry name" value="Winged helix' DNA-binding domain"/>
    <property type="match status" value="1"/>
</dbReference>
<protein>
    <submittedName>
        <fullName evidence="5">Helix-turn-helix transcriptional regulator</fullName>
    </submittedName>
</protein>
<dbReference type="Gene3D" id="1.10.10.10">
    <property type="entry name" value="Winged helix-like DNA-binding domain superfamily/Winged helix DNA-binding domain"/>
    <property type="match status" value="1"/>
</dbReference>
<dbReference type="Proteomes" id="UP000318833">
    <property type="component" value="Unassembled WGS sequence"/>
</dbReference>
<keyword evidence="2" id="KW-0238">DNA-binding</keyword>
<evidence type="ECO:0000313" key="5">
    <source>
        <dbReference type="EMBL" id="TSE11040.1"/>
    </source>
</evidence>
<dbReference type="AlphaFoldDB" id="A0A554VQZ8"/>
<evidence type="ECO:0000256" key="3">
    <source>
        <dbReference type="ARBA" id="ARBA00023163"/>
    </source>
</evidence>
<evidence type="ECO:0000256" key="1">
    <source>
        <dbReference type="ARBA" id="ARBA00023015"/>
    </source>
</evidence>
<keyword evidence="1" id="KW-0805">Transcription regulation</keyword>
<dbReference type="PROSITE" id="PS51118">
    <property type="entry name" value="HTH_HXLR"/>
    <property type="match status" value="1"/>
</dbReference>
<sequence>MSAYQRKTPLKSDCAIEKALHVISGKWKPAILNELLKRNTRLKDIQKGLPEASKRALTQQLKEMIDDGLIQKKDFNEFPKRTEYSITDLGTKLSSVFEELSKFGNTL</sequence>
<dbReference type="GO" id="GO:0003677">
    <property type="term" value="F:DNA binding"/>
    <property type="evidence" value="ECO:0007669"/>
    <property type="project" value="UniProtKB-KW"/>
</dbReference>
<dbReference type="InterPro" id="IPR002577">
    <property type="entry name" value="HTH_HxlR"/>
</dbReference>
<reference evidence="5 6" key="1">
    <citation type="submission" date="2019-07" db="EMBL/GenBank/DDBJ databases">
        <title>The draft genome sequence of Aquimarina algiphila M91.</title>
        <authorList>
            <person name="Meng X."/>
        </authorList>
    </citation>
    <scope>NUCLEOTIDE SEQUENCE [LARGE SCALE GENOMIC DNA]</scope>
    <source>
        <strain evidence="5 6">M91</strain>
    </source>
</reference>
<comment type="caution">
    <text evidence="5">The sequence shown here is derived from an EMBL/GenBank/DDBJ whole genome shotgun (WGS) entry which is preliminary data.</text>
</comment>
<keyword evidence="6" id="KW-1185">Reference proteome</keyword>
<proteinExistence type="predicted"/>
<evidence type="ECO:0000256" key="2">
    <source>
        <dbReference type="ARBA" id="ARBA00023125"/>
    </source>
</evidence>
<dbReference type="Pfam" id="PF01638">
    <property type="entry name" value="HxlR"/>
    <property type="match status" value="1"/>
</dbReference>
<evidence type="ECO:0000313" key="6">
    <source>
        <dbReference type="Proteomes" id="UP000318833"/>
    </source>
</evidence>
<dbReference type="PANTHER" id="PTHR33204:SF29">
    <property type="entry name" value="TRANSCRIPTIONAL REGULATOR"/>
    <property type="match status" value="1"/>
</dbReference>
<keyword evidence="3" id="KW-0804">Transcription</keyword>
<gene>
    <name evidence="5" type="ORF">FOF46_02100</name>
</gene>
<dbReference type="PANTHER" id="PTHR33204">
    <property type="entry name" value="TRANSCRIPTIONAL REGULATOR, MARR FAMILY"/>
    <property type="match status" value="1"/>
</dbReference>
<name>A0A554VQZ8_9FLAO</name>
<accession>A0A554VQZ8</accession>
<dbReference type="RefSeq" id="WP_143915315.1">
    <property type="nucleotide sequence ID" value="NZ_CANLFO010000018.1"/>
</dbReference>
<feature type="domain" description="HTH hxlR-type" evidence="4">
    <location>
        <begin position="14"/>
        <end position="107"/>
    </location>
</feature>
<dbReference type="EMBL" id="VLNR01000003">
    <property type="protein sequence ID" value="TSE11040.1"/>
    <property type="molecule type" value="Genomic_DNA"/>
</dbReference>
<dbReference type="InterPro" id="IPR036390">
    <property type="entry name" value="WH_DNA-bd_sf"/>
</dbReference>